<dbReference type="RefSeq" id="WP_105191364.1">
    <property type="nucleotide sequence ID" value="NZ_PTQZ01000037.1"/>
</dbReference>
<dbReference type="InterPro" id="IPR025965">
    <property type="entry name" value="FlgD/Vpr_Ig-like"/>
</dbReference>
<sequence>MDIDYVQNLLNPKTTTETTRKKDISGLTSEDFMTLMLKQLQSQDPLKPTDNTQFIAQMAQLTSVSGISEMNESMTDMIDTLRGSQMLSAASLVGREVLVESNTIAIDASSPDLVGEIELSAKATSVDIEIKNAAGVTVRRLHAADQAAGPLVFGWDGTDENGSKVADGQYSISATATISGKTEALTTLVRAPVTGVTMSGTGGAAQLQLQGLGSKSLSDIKEVG</sequence>
<proteinExistence type="inferred from homology"/>
<reference evidence="9" key="1">
    <citation type="submission" date="2018-02" db="EMBL/GenBank/DDBJ databases">
        <title>Genome sequencing of Solimonas sp. HR-BB.</title>
        <authorList>
            <person name="Lee Y."/>
            <person name="Jeon C.O."/>
        </authorList>
    </citation>
    <scope>NUCLEOTIDE SEQUENCE [LARGE SCALE GENOMIC DNA]</scope>
    <source>
        <strain evidence="9">HR-E</strain>
    </source>
</reference>
<feature type="domain" description="FlgD Tudor-like" evidence="7">
    <location>
        <begin position="84"/>
        <end position="221"/>
    </location>
</feature>
<keyword evidence="9" id="KW-1185">Reference proteome</keyword>
<evidence type="ECO:0000259" key="7">
    <source>
        <dbReference type="Pfam" id="PF13861"/>
    </source>
</evidence>
<comment type="similarity">
    <text evidence="1 5">Belongs to the FlgD family.</text>
</comment>
<evidence type="ECO:0000259" key="6">
    <source>
        <dbReference type="Pfam" id="PF13860"/>
    </source>
</evidence>
<protein>
    <recommendedName>
        <fullName evidence="2 5">Basal-body rod modification protein FlgD</fullName>
    </recommendedName>
</protein>
<dbReference type="EMBL" id="PTQZ01000037">
    <property type="protein sequence ID" value="PQA48897.1"/>
    <property type="molecule type" value="Genomic_DNA"/>
</dbReference>
<evidence type="ECO:0000256" key="3">
    <source>
        <dbReference type="ARBA" id="ARBA00022795"/>
    </source>
</evidence>
<dbReference type="Gene3D" id="2.30.30.910">
    <property type="match status" value="1"/>
</dbReference>
<dbReference type="InterPro" id="IPR025963">
    <property type="entry name" value="FLgD_Tudor"/>
</dbReference>
<dbReference type="GO" id="GO:0044781">
    <property type="term" value="P:bacterial-type flagellum organization"/>
    <property type="evidence" value="ECO:0007669"/>
    <property type="project" value="UniProtKB-UniRule"/>
</dbReference>
<dbReference type="InterPro" id="IPR005648">
    <property type="entry name" value="FlgD"/>
</dbReference>
<dbReference type="Proteomes" id="UP000243900">
    <property type="component" value="Unassembled WGS sequence"/>
</dbReference>
<gene>
    <name evidence="8" type="ORF">C5O18_02905</name>
</gene>
<dbReference type="Gene3D" id="2.60.40.4070">
    <property type="match status" value="1"/>
</dbReference>
<evidence type="ECO:0000256" key="2">
    <source>
        <dbReference type="ARBA" id="ARBA00016013"/>
    </source>
</evidence>
<dbReference type="AlphaFoldDB" id="A0A2P6ATX8"/>
<comment type="caution">
    <text evidence="8">The sequence shown here is derived from an EMBL/GenBank/DDBJ whole genome shotgun (WGS) entry which is preliminary data.</text>
</comment>
<dbReference type="Pfam" id="PF13860">
    <property type="entry name" value="FlgD_ig"/>
    <property type="match status" value="1"/>
</dbReference>
<accession>A0A2P6ATX8</accession>
<evidence type="ECO:0000313" key="9">
    <source>
        <dbReference type="Proteomes" id="UP000243900"/>
    </source>
</evidence>
<feature type="domain" description="FlgD/Vpr Ig-like" evidence="6">
    <location>
        <begin position="112"/>
        <end position="178"/>
    </location>
</feature>
<keyword evidence="3 5" id="KW-1005">Bacterial flagellum biogenesis</keyword>
<organism evidence="8 9">
    <name type="scientific">Amnimonas aquatica</name>
    <dbReference type="NCBI Taxonomy" id="2094561"/>
    <lineage>
        <taxon>Bacteria</taxon>
        <taxon>Pseudomonadati</taxon>
        <taxon>Pseudomonadota</taxon>
        <taxon>Gammaproteobacteria</taxon>
        <taxon>Moraxellales</taxon>
        <taxon>Moraxellaceae</taxon>
        <taxon>Amnimonas</taxon>
    </lineage>
</organism>
<evidence type="ECO:0000256" key="5">
    <source>
        <dbReference type="RuleBase" id="RU362076"/>
    </source>
</evidence>
<dbReference type="OrthoDB" id="9785233at2"/>
<evidence type="ECO:0000313" key="8">
    <source>
        <dbReference type="EMBL" id="PQA48897.1"/>
    </source>
</evidence>
<dbReference type="Pfam" id="PF03963">
    <property type="entry name" value="FlgD"/>
    <property type="match status" value="1"/>
</dbReference>
<evidence type="ECO:0000256" key="1">
    <source>
        <dbReference type="ARBA" id="ARBA00010577"/>
    </source>
</evidence>
<comment type="function">
    <text evidence="4 5">Required for flagellar hook formation. May act as a scaffolding protein.</text>
</comment>
<dbReference type="Pfam" id="PF13861">
    <property type="entry name" value="FLgD_tudor"/>
    <property type="match status" value="1"/>
</dbReference>
<evidence type="ECO:0000256" key="4">
    <source>
        <dbReference type="ARBA" id="ARBA00024746"/>
    </source>
</evidence>
<name>A0A2P6ATX8_9GAMM</name>